<evidence type="ECO:0000313" key="2">
    <source>
        <dbReference type="EMBL" id="CAH6659808.1"/>
    </source>
</evidence>
<reference evidence="2" key="1">
    <citation type="submission" date="2022-05" db="EMBL/GenBank/DDBJ databases">
        <authorList>
            <person name="Blom J."/>
        </authorList>
    </citation>
    <scope>NUCLEOTIDE SEQUENCE</scope>
    <source>
        <strain evidence="2">Type strain: CPO20170097</strain>
    </source>
</reference>
<proteinExistence type="predicted"/>
<evidence type="ECO:0000256" key="1">
    <source>
        <dbReference type="SAM" id="MobiDB-lite"/>
    </source>
</evidence>
<gene>
    <name evidence="2" type="ORF">FBBNIHIM_11835</name>
</gene>
<dbReference type="EMBL" id="CALSBS010000009">
    <property type="protein sequence ID" value="CAH6659808.1"/>
    <property type="molecule type" value="Genomic_DNA"/>
</dbReference>
<dbReference type="Proteomes" id="UP001152651">
    <property type="component" value="Unassembled WGS sequence"/>
</dbReference>
<sequence length="86" mass="9530">MWGNVRADALTPSLSHRERENTTSRTIGPLSLEGEGQGEGEIAAQFPRTRPLQRPQPRRAAHAAGITVHRFANRCFALAAKHPRLH</sequence>
<evidence type="ECO:0000313" key="3">
    <source>
        <dbReference type="Proteomes" id="UP001152651"/>
    </source>
</evidence>
<protein>
    <submittedName>
        <fullName evidence="2">Uncharacterized protein</fullName>
    </submittedName>
</protein>
<accession>A0ABM9F9G8</accession>
<name>A0ABM9F9G8_9ENTR</name>
<feature type="region of interest" description="Disordered" evidence="1">
    <location>
        <begin position="1"/>
        <end position="40"/>
    </location>
</feature>
<keyword evidence="3" id="KW-1185">Reference proteome</keyword>
<comment type="caution">
    <text evidence="2">The sequence shown here is derived from an EMBL/GenBank/DDBJ whole genome shotgun (WGS) entry which is preliminary data.</text>
</comment>
<organism evidence="2 3">
    <name type="scientific">Pseudocitrobacter vendiensis</name>
    <dbReference type="NCBI Taxonomy" id="2488306"/>
    <lineage>
        <taxon>Bacteria</taxon>
        <taxon>Pseudomonadati</taxon>
        <taxon>Pseudomonadota</taxon>
        <taxon>Gammaproteobacteria</taxon>
        <taxon>Enterobacterales</taxon>
        <taxon>Enterobacteriaceae</taxon>
        <taxon>Pseudocitrobacter</taxon>
    </lineage>
</organism>